<evidence type="ECO:0000313" key="1">
    <source>
        <dbReference type="EMBL" id="KAB2632678.1"/>
    </source>
</evidence>
<evidence type="ECO:0000313" key="2">
    <source>
        <dbReference type="Proteomes" id="UP000327157"/>
    </source>
</evidence>
<organism evidence="1 2">
    <name type="scientific">Pyrus ussuriensis x Pyrus communis</name>
    <dbReference type="NCBI Taxonomy" id="2448454"/>
    <lineage>
        <taxon>Eukaryota</taxon>
        <taxon>Viridiplantae</taxon>
        <taxon>Streptophyta</taxon>
        <taxon>Embryophyta</taxon>
        <taxon>Tracheophyta</taxon>
        <taxon>Spermatophyta</taxon>
        <taxon>Magnoliopsida</taxon>
        <taxon>eudicotyledons</taxon>
        <taxon>Gunneridae</taxon>
        <taxon>Pentapetalae</taxon>
        <taxon>rosids</taxon>
        <taxon>fabids</taxon>
        <taxon>Rosales</taxon>
        <taxon>Rosaceae</taxon>
        <taxon>Amygdaloideae</taxon>
        <taxon>Maleae</taxon>
        <taxon>Pyrus</taxon>
    </lineage>
</organism>
<reference evidence="1 2" key="3">
    <citation type="submission" date="2019-11" db="EMBL/GenBank/DDBJ databases">
        <title>A de novo genome assembly of a pear dwarfing rootstock.</title>
        <authorList>
            <person name="Wang F."/>
            <person name="Wang J."/>
            <person name="Li S."/>
            <person name="Zhang Y."/>
            <person name="Fang M."/>
            <person name="Ma L."/>
            <person name="Zhao Y."/>
            <person name="Jiang S."/>
        </authorList>
    </citation>
    <scope>NUCLEOTIDE SEQUENCE [LARGE SCALE GENOMIC DNA]</scope>
    <source>
        <strain evidence="1">S2</strain>
        <tissue evidence="1">Leaf</tissue>
    </source>
</reference>
<gene>
    <name evidence="1" type="ORF">D8674_028925</name>
</gene>
<keyword evidence="2" id="KW-1185">Reference proteome</keyword>
<dbReference type="AlphaFoldDB" id="A0A5N5HYL3"/>
<name>A0A5N5HYL3_9ROSA</name>
<dbReference type="Proteomes" id="UP000327157">
    <property type="component" value="Chromosome 6"/>
</dbReference>
<proteinExistence type="predicted"/>
<dbReference type="EMBL" id="SMOL01000120">
    <property type="protein sequence ID" value="KAB2632678.1"/>
    <property type="molecule type" value="Genomic_DNA"/>
</dbReference>
<reference evidence="2" key="2">
    <citation type="submission" date="2019-10" db="EMBL/GenBank/DDBJ databases">
        <title>A de novo genome assembly of a pear dwarfing rootstock.</title>
        <authorList>
            <person name="Wang F."/>
            <person name="Wang J."/>
            <person name="Li S."/>
            <person name="Zhang Y."/>
            <person name="Fang M."/>
            <person name="Ma L."/>
            <person name="Zhao Y."/>
            <person name="Jiang S."/>
        </authorList>
    </citation>
    <scope>NUCLEOTIDE SEQUENCE [LARGE SCALE GENOMIC DNA]</scope>
</reference>
<protein>
    <submittedName>
        <fullName evidence="1">Uncharacterized protein</fullName>
    </submittedName>
</protein>
<accession>A0A5N5HYL3</accession>
<sequence>MVQANTQYQQTTSQSLQALQQGQQAFQQKQVGQLAAIVSARDQDIFPSEPEVNPIEHSMNKGIDHELSELAEGEEKIENSKLEDPLNESLSQRAITNWSLYADIQVVDEVSNIKVLDANPSPLDIPECHILNATDSKVPNSFILHEFKDLLNPMTKIWWKRQRKKMKNRKKSKALKLKNQKYAVPHCLVSTPNFKATRWKKGKKKKMHGVVPHFNYPPSFP</sequence>
<reference evidence="1 2" key="1">
    <citation type="submission" date="2019-09" db="EMBL/GenBank/DDBJ databases">
        <authorList>
            <person name="Ou C."/>
        </authorList>
    </citation>
    <scope>NUCLEOTIDE SEQUENCE [LARGE SCALE GENOMIC DNA]</scope>
    <source>
        <strain evidence="1">S2</strain>
        <tissue evidence="1">Leaf</tissue>
    </source>
</reference>
<comment type="caution">
    <text evidence="1">The sequence shown here is derived from an EMBL/GenBank/DDBJ whole genome shotgun (WGS) entry which is preliminary data.</text>
</comment>